<name>A0A9P6ILM5_9FUNG</name>
<dbReference type="Pfam" id="PF23113">
    <property type="entry name" value="MARCHF6_C"/>
    <property type="match status" value="1"/>
</dbReference>
<feature type="region of interest" description="Disordered" evidence="10">
    <location>
        <begin position="1109"/>
        <end position="1142"/>
    </location>
</feature>
<dbReference type="InterPro" id="IPR056521">
    <property type="entry name" value="MARCHF6-like_C"/>
</dbReference>
<dbReference type="PANTHER" id="PTHR13145:SF0">
    <property type="entry name" value="E3 UBIQUITIN-PROTEIN LIGASE MARCHF6"/>
    <property type="match status" value="1"/>
</dbReference>
<keyword evidence="9 11" id="KW-0472">Membrane</keyword>
<keyword evidence="14" id="KW-1185">Reference proteome</keyword>
<evidence type="ECO:0000256" key="1">
    <source>
        <dbReference type="ARBA" id="ARBA00000900"/>
    </source>
</evidence>
<evidence type="ECO:0000313" key="13">
    <source>
        <dbReference type="EMBL" id="KAF9935167.1"/>
    </source>
</evidence>
<evidence type="ECO:0000256" key="7">
    <source>
        <dbReference type="ARBA" id="ARBA00022786"/>
    </source>
</evidence>
<dbReference type="AlphaFoldDB" id="A0A9P6ILM5"/>
<dbReference type="GO" id="GO:0005789">
    <property type="term" value="C:endoplasmic reticulum membrane"/>
    <property type="evidence" value="ECO:0007669"/>
    <property type="project" value="TreeGrafter"/>
</dbReference>
<dbReference type="GO" id="GO:0061630">
    <property type="term" value="F:ubiquitin protein ligase activity"/>
    <property type="evidence" value="ECO:0007669"/>
    <property type="project" value="UniProtKB-EC"/>
</dbReference>
<evidence type="ECO:0000256" key="10">
    <source>
        <dbReference type="SAM" id="MobiDB-lite"/>
    </source>
</evidence>
<feature type="region of interest" description="Disordered" evidence="10">
    <location>
        <begin position="238"/>
        <end position="282"/>
    </location>
</feature>
<feature type="region of interest" description="Disordered" evidence="10">
    <location>
        <begin position="102"/>
        <end position="129"/>
    </location>
</feature>
<comment type="pathway">
    <text evidence="3">Protein modification; protein ubiquitination.</text>
</comment>
<proteinExistence type="predicted"/>
<feature type="transmembrane region" description="Helical" evidence="11">
    <location>
        <begin position="166"/>
        <end position="185"/>
    </location>
</feature>
<dbReference type="EC" id="2.3.2.27" evidence="4"/>
<comment type="subcellular location">
    <subcellularLocation>
        <location evidence="2">Membrane</location>
        <topology evidence="2">Multi-pass membrane protein</topology>
    </subcellularLocation>
</comment>
<keyword evidence="8 11" id="KW-1133">Transmembrane helix</keyword>
<keyword evidence="7" id="KW-0833">Ubl conjugation pathway</keyword>
<feature type="transmembrane region" description="Helical" evidence="11">
    <location>
        <begin position="991"/>
        <end position="1010"/>
    </location>
</feature>
<evidence type="ECO:0000256" key="4">
    <source>
        <dbReference type="ARBA" id="ARBA00012483"/>
    </source>
</evidence>
<feature type="transmembrane region" description="Helical" evidence="11">
    <location>
        <begin position="12"/>
        <end position="29"/>
    </location>
</feature>
<evidence type="ECO:0000313" key="14">
    <source>
        <dbReference type="Proteomes" id="UP000749646"/>
    </source>
</evidence>
<dbReference type="OrthoDB" id="264354at2759"/>
<evidence type="ECO:0000256" key="6">
    <source>
        <dbReference type="ARBA" id="ARBA00022692"/>
    </source>
</evidence>
<feature type="compositionally biased region" description="Acidic residues" evidence="10">
    <location>
        <begin position="238"/>
        <end position="261"/>
    </location>
</feature>
<feature type="transmembrane region" description="Helical" evidence="11">
    <location>
        <begin position="337"/>
        <end position="357"/>
    </location>
</feature>
<feature type="transmembrane region" description="Helical" evidence="11">
    <location>
        <begin position="580"/>
        <end position="601"/>
    </location>
</feature>
<feature type="transmembrane region" description="Helical" evidence="11">
    <location>
        <begin position="1046"/>
        <end position="1067"/>
    </location>
</feature>
<evidence type="ECO:0000256" key="2">
    <source>
        <dbReference type="ARBA" id="ARBA00004141"/>
    </source>
</evidence>
<evidence type="ECO:0000256" key="8">
    <source>
        <dbReference type="ARBA" id="ARBA00022989"/>
    </source>
</evidence>
<organism evidence="13 14">
    <name type="scientific">Modicella reniformis</name>
    <dbReference type="NCBI Taxonomy" id="1440133"/>
    <lineage>
        <taxon>Eukaryota</taxon>
        <taxon>Fungi</taxon>
        <taxon>Fungi incertae sedis</taxon>
        <taxon>Mucoromycota</taxon>
        <taxon>Mortierellomycotina</taxon>
        <taxon>Mortierellomycetes</taxon>
        <taxon>Mortierellales</taxon>
        <taxon>Mortierellaceae</taxon>
        <taxon>Modicella</taxon>
    </lineage>
</organism>
<comment type="catalytic activity">
    <reaction evidence="1">
        <text>S-ubiquitinyl-[E2 ubiquitin-conjugating enzyme]-L-cysteine + [acceptor protein]-L-lysine = [E2 ubiquitin-conjugating enzyme]-L-cysteine + N(6)-ubiquitinyl-[acceptor protein]-L-lysine.</text>
        <dbReference type="EC" id="2.3.2.27"/>
    </reaction>
</comment>
<evidence type="ECO:0000256" key="5">
    <source>
        <dbReference type="ARBA" id="ARBA00022679"/>
    </source>
</evidence>
<feature type="transmembrane region" description="Helical" evidence="11">
    <location>
        <begin position="487"/>
        <end position="508"/>
    </location>
</feature>
<comment type="caution">
    <text evidence="13">The sequence shown here is derived from an EMBL/GenBank/DDBJ whole genome shotgun (WGS) entry which is preliminary data.</text>
</comment>
<accession>A0A9P6ILM5</accession>
<evidence type="ECO:0000256" key="11">
    <source>
        <dbReference type="SAM" id="Phobius"/>
    </source>
</evidence>
<feature type="transmembrane region" description="Helical" evidence="11">
    <location>
        <begin position="41"/>
        <end position="64"/>
    </location>
</feature>
<reference evidence="13" key="1">
    <citation type="journal article" date="2020" name="Fungal Divers.">
        <title>Resolving the Mortierellaceae phylogeny through synthesis of multi-gene phylogenetics and phylogenomics.</title>
        <authorList>
            <person name="Vandepol N."/>
            <person name="Liber J."/>
            <person name="Desiro A."/>
            <person name="Na H."/>
            <person name="Kennedy M."/>
            <person name="Barry K."/>
            <person name="Grigoriev I.V."/>
            <person name="Miller A.N."/>
            <person name="O'Donnell K."/>
            <person name="Stajich J.E."/>
            <person name="Bonito G."/>
        </authorList>
    </citation>
    <scope>NUCLEOTIDE SEQUENCE</scope>
    <source>
        <strain evidence="13">MES-2147</strain>
    </source>
</reference>
<dbReference type="EMBL" id="JAAAHW010009885">
    <property type="protein sequence ID" value="KAF9935167.1"/>
    <property type="molecule type" value="Genomic_DNA"/>
</dbReference>
<evidence type="ECO:0000259" key="12">
    <source>
        <dbReference type="Pfam" id="PF23113"/>
    </source>
</evidence>
<feature type="transmembrane region" description="Helical" evidence="11">
    <location>
        <begin position="529"/>
        <end position="560"/>
    </location>
</feature>
<sequence>MNVNNNVTNLTLVYAPEMPAVIPMRVLFSRAFDKLVKVTRFILRGIFVAFIWLVMLPYFTIWIWRLYFWIGETFAYKANGLETPIWNSTSFFESRYNLTLTSTTTSTPTSTSTSTSIPAPVQAPASAPAQGADTALDGVSLLLFLVVSPEHQWISKFIMDCFEGQIISSVVVVVFVALFLLREWVLQNQQGDRARAAVDDAVVPPVGAEMDDPEFIVEHAVERLIAVQHHMEAVVEGEADLGNDSDSDDEDDNEDNGEDQENIPGDQAPAQEPIPPRPGIVPHAAPVAPIADLQPPLVPLAAEQNDDLDEFNMEELDGILEVIGMHGSFLKLLQNSLLMSALICASLGAGVWIPFTIGKTILLMSPLNVLRFPLAALGHLTDPILDYFFDHILPHTGATIPKAITDSQPLEVLYQDHILPAWNAIIEISASGAVQDVYSKDAVDTLVPGDQVSNATITANTTDPTMVHHVVQKWTEVAYGTSSGDKFAAIMLGYTILFTLALWCFARTRHAYGHTFARVARDVLRQQGLVLKIALFVTYEMIVFPLFCGAVIGLSILPMFKGSSIGLWIAFFKFSPNWSLILHWIVGTTFTYGFALFVRLCRKMVRPGAMWFLRDPNDEGVHPAREILERPALQHLRTLGQATVLYFTLIILGITFTTHSLNFLMKGVLPLRWPIDEPISDVPIDMLLCHLVLPLTARWLNPAARFKALFAAWLRALARWLRLSSFMYSSNGQRFYEEEGHFVYRSWQAWLLRWRPPMPGSDNTQNDAVGSGEELDIDAPVIFVPDGGLLRVPNTDLIFHLKDRRMLVPVDENGNALDPREDLPGEIDTLEAFRTRGRVGLVDPKENTVVIYAPPYFRYRLATFVVLLWISVMMFFVLSFVTPMVVGRAIFRLKTERHLNDIYSILVGVYSLRGLWYILDWIASKLQAIFSHGIRPINITNQFRGSSHFVKLGAKLIYFGLVFCVAMPFLLGFMVELYVILPLRNAMNDDFGVIFMVNWAVGLLYMKIIHRILSVVPNNRFAVDMNQVFNGTNVNNWDAMLATRRLILPFFMISVAMTCGPFIPAWIAAEALVKSFTALPSSEMAAENPEEPSLLEEVEENSTTIRRTRMYQKQRSMSVEPETENAHPLLRSNSRRVKDPPLWSDENAEADAIAYRTRLGRIRRLKAHDQGIE</sequence>
<evidence type="ECO:0000256" key="9">
    <source>
        <dbReference type="ARBA" id="ARBA00023136"/>
    </source>
</evidence>
<gene>
    <name evidence="13" type="ORF">BGZ65_003465</name>
</gene>
<evidence type="ECO:0000256" key="3">
    <source>
        <dbReference type="ARBA" id="ARBA00004906"/>
    </source>
</evidence>
<protein>
    <recommendedName>
        <fullName evidence="4">RING-type E3 ubiquitin transferase</fullName>
        <ecNumber evidence="4">2.3.2.27</ecNumber>
    </recommendedName>
</protein>
<feature type="transmembrane region" description="Helical" evidence="11">
    <location>
        <begin position="861"/>
        <end position="882"/>
    </location>
</feature>
<dbReference type="PANTHER" id="PTHR13145">
    <property type="entry name" value="SSM4 PROTEIN"/>
    <property type="match status" value="1"/>
</dbReference>
<keyword evidence="5" id="KW-0808">Transferase</keyword>
<keyword evidence="6 11" id="KW-0812">Transmembrane</keyword>
<dbReference type="GO" id="GO:0036503">
    <property type="term" value="P:ERAD pathway"/>
    <property type="evidence" value="ECO:0007669"/>
    <property type="project" value="TreeGrafter"/>
</dbReference>
<feature type="transmembrane region" description="Helical" evidence="11">
    <location>
        <begin position="644"/>
        <end position="662"/>
    </location>
</feature>
<dbReference type="Proteomes" id="UP000749646">
    <property type="component" value="Unassembled WGS sequence"/>
</dbReference>
<feature type="transmembrane region" description="Helical" evidence="11">
    <location>
        <begin position="956"/>
        <end position="979"/>
    </location>
</feature>
<feature type="domain" description="E3 ubiquitin-protein ligase MARCHF6-like C-terminal" evidence="12">
    <location>
        <begin position="947"/>
        <end position="1075"/>
    </location>
</feature>